<feature type="transmembrane region" description="Helical" evidence="3">
    <location>
        <begin position="98"/>
        <end position="117"/>
    </location>
</feature>
<organism evidence="4 5">
    <name type="scientific">Halocynthiibacter styelae</name>
    <dbReference type="NCBI Taxonomy" id="2761955"/>
    <lineage>
        <taxon>Bacteria</taxon>
        <taxon>Pseudomonadati</taxon>
        <taxon>Pseudomonadota</taxon>
        <taxon>Alphaproteobacteria</taxon>
        <taxon>Rhodobacterales</taxon>
        <taxon>Paracoccaceae</taxon>
        <taxon>Halocynthiibacter</taxon>
    </lineage>
</organism>
<dbReference type="EMBL" id="JADCKQ010000010">
    <property type="protein sequence ID" value="MBI1494704.1"/>
    <property type="molecule type" value="Genomic_DNA"/>
</dbReference>
<reference evidence="4" key="1">
    <citation type="submission" date="2020-10" db="EMBL/GenBank/DDBJ databases">
        <title>Paenihalocynthiibacter styelae gen. nov., sp. nov., isolated from stalked sea squirt Styela clava.</title>
        <authorList>
            <person name="Kim Y.-O."/>
            <person name="Yoon J.-H."/>
        </authorList>
    </citation>
    <scope>NUCLEOTIDE SEQUENCE</scope>
    <source>
        <strain evidence="4">MYP1-1</strain>
    </source>
</reference>
<evidence type="ECO:0000256" key="3">
    <source>
        <dbReference type="SAM" id="Phobius"/>
    </source>
</evidence>
<evidence type="ECO:0000256" key="2">
    <source>
        <dbReference type="SAM" id="MobiDB-lite"/>
    </source>
</evidence>
<evidence type="ECO:0000313" key="4">
    <source>
        <dbReference type="EMBL" id="MBI1494704.1"/>
    </source>
</evidence>
<dbReference type="RefSeq" id="WP_228849450.1">
    <property type="nucleotide sequence ID" value="NZ_JADCKQ010000010.1"/>
</dbReference>
<keyword evidence="3" id="KW-0472">Membrane</keyword>
<protein>
    <submittedName>
        <fullName evidence="4">5-bromo-4-chloroindolyl phosphate hydrolysis family protein</fullName>
    </submittedName>
</protein>
<name>A0A8J7IYS1_9RHOB</name>
<gene>
    <name evidence="4" type="ORF">H1D41_13745</name>
</gene>
<accession>A0A8J7IYS1</accession>
<keyword evidence="1" id="KW-0175">Coiled coil</keyword>
<keyword evidence="3" id="KW-1133">Transmembrane helix</keyword>
<feature type="region of interest" description="Disordered" evidence="2">
    <location>
        <begin position="1"/>
        <end position="28"/>
    </location>
</feature>
<proteinExistence type="predicted"/>
<comment type="caution">
    <text evidence="4">The sequence shown here is derived from an EMBL/GenBank/DDBJ whole genome shotgun (WGS) entry which is preliminary data.</text>
</comment>
<feature type="transmembrane region" description="Helical" evidence="3">
    <location>
        <begin position="59"/>
        <end position="77"/>
    </location>
</feature>
<feature type="coiled-coil region" evidence="1">
    <location>
        <begin position="159"/>
        <end position="186"/>
    </location>
</feature>
<keyword evidence="3" id="KW-0812">Transmembrane</keyword>
<sequence>MAKRFGGDYSPQGRTQHSVAPAPGAGPAKPTMGDRFRAWLLFVAPMPLVFKAFGRDPLALAMTLIAFAALILAAWLTREGLRAEAEYDARQVARRPALPRKIIASALSGIGVMLAAFTGMGGVFGPIALGLLATGCHFIAFGPDPLSDKGMEGIDRFQADRVARAVEDAEEHLEAMRDAILRARDRMLETRVERFAVTARNMFRTVEEDPRDLTAARKYMGVYLKGARDATVQYVSIATRGANAEARAKFEALLDDLETGFTSRTQKLLEDGQDNLDVEIEVLRERLARDANV</sequence>
<keyword evidence="5" id="KW-1185">Reference proteome</keyword>
<evidence type="ECO:0000313" key="5">
    <source>
        <dbReference type="Proteomes" id="UP000640583"/>
    </source>
</evidence>
<dbReference type="InterPro" id="IPR018770">
    <property type="entry name" value="ChloroindolylP_hydrolase"/>
</dbReference>
<dbReference type="AlphaFoldDB" id="A0A8J7IYS1"/>
<evidence type="ECO:0000256" key="1">
    <source>
        <dbReference type="SAM" id="Coils"/>
    </source>
</evidence>
<dbReference type="Pfam" id="PF10112">
    <property type="entry name" value="Halogen_Hydrol"/>
    <property type="match status" value="1"/>
</dbReference>
<dbReference type="Proteomes" id="UP000640583">
    <property type="component" value="Unassembled WGS sequence"/>
</dbReference>